<evidence type="ECO:0000313" key="3">
    <source>
        <dbReference type="Proteomes" id="UP000295064"/>
    </source>
</evidence>
<evidence type="ECO:0000256" key="1">
    <source>
        <dbReference type="PIRSR" id="PIRSR605502-1"/>
    </source>
</evidence>
<evidence type="ECO:0000313" key="2">
    <source>
        <dbReference type="EMBL" id="TDO92066.1"/>
    </source>
</evidence>
<dbReference type="InterPro" id="IPR005502">
    <property type="entry name" value="Ribosyl_crysJ1"/>
</dbReference>
<organism evidence="2 3">
    <name type="scientific">Halanaerobium saccharolyticum</name>
    <dbReference type="NCBI Taxonomy" id="43595"/>
    <lineage>
        <taxon>Bacteria</taxon>
        <taxon>Bacillati</taxon>
        <taxon>Bacillota</taxon>
        <taxon>Clostridia</taxon>
        <taxon>Halanaerobiales</taxon>
        <taxon>Halanaerobiaceae</taxon>
        <taxon>Halanaerobium</taxon>
    </lineage>
</organism>
<dbReference type="GO" id="GO:0046872">
    <property type="term" value="F:metal ion binding"/>
    <property type="evidence" value="ECO:0007669"/>
    <property type="project" value="UniProtKB-KW"/>
</dbReference>
<feature type="binding site" evidence="1">
    <location>
        <position position="57"/>
    </location>
    <ligand>
        <name>Mg(2+)</name>
        <dbReference type="ChEBI" id="CHEBI:18420"/>
        <label>1</label>
    </ligand>
</feature>
<keyword evidence="1" id="KW-0460">Magnesium</keyword>
<dbReference type="Pfam" id="PF03747">
    <property type="entry name" value="ADP_ribosyl_GH"/>
    <property type="match status" value="1"/>
</dbReference>
<comment type="cofactor">
    <cofactor evidence="1">
        <name>Mg(2+)</name>
        <dbReference type="ChEBI" id="CHEBI:18420"/>
    </cofactor>
    <text evidence="1">Binds 2 magnesium ions per subunit.</text>
</comment>
<keyword evidence="2" id="KW-0378">Hydrolase</keyword>
<dbReference type="SUPFAM" id="SSF101478">
    <property type="entry name" value="ADP-ribosylglycohydrolase"/>
    <property type="match status" value="1"/>
</dbReference>
<proteinExistence type="predicted"/>
<keyword evidence="1" id="KW-0479">Metal-binding</keyword>
<feature type="binding site" evidence="1">
    <location>
        <position position="58"/>
    </location>
    <ligand>
        <name>Mg(2+)</name>
        <dbReference type="ChEBI" id="CHEBI:18420"/>
        <label>1</label>
    </ligand>
</feature>
<sequence>MKKLDKEIKNKVFGSFFGLIVGDALGASVESRERGSFKEIKDMSTGGPYNLEAGYWTDDSSMALCLAESLIEKGYDAHHQMQKYLQWYKKGYLSSTGECFGVGSNTASSLEYYDENNQFPPVSERAAGNGSLMRLAPAAIY</sequence>
<dbReference type="Proteomes" id="UP000295064">
    <property type="component" value="Unassembled WGS sequence"/>
</dbReference>
<comment type="caution">
    <text evidence="2">The sequence shown here is derived from an EMBL/GenBank/DDBJ whole genome shotgun (WGS) entry which is preliminary data.</text>
</comment>
<protein>
    <submittedName>
        <fullName evidence="2">ADP-ribosylglycohydrolase</fullName>
    </submittedName>
</protein>
<dbReference type="EMBL" id="SNWX01000008">
    <property type="protein sequence ID" value="TDO92066.1"/>
    <property type="molecule type" value="Genomic_DNA"/>
</dbReference>
<feature type="binding site" evidence="1">
    <location>
        <position position="59"/>
    </location>
    <ligand>
        <name>Mg(2+)</name>
        <dbReference type="ChEBI" id="CHEBI:18420"/>
        <label>1</label>
    </ligand>
</feature>
<reference evidence="2 3" key="1">
    <citation type="submission" date="2019-03" db="EMBL/GenBank/DDBJ databases">
        <title>Subsurface microbial communities from deep shales in Ohio and West Virginia, USA.</title>
        <authorList>
            <person name="Wrighton K."/>
        </authorList>
    </citation>
    <scope>NUCLEOTIDE SEQUENCE [LARGE SCALE GENOMIC DNA]</scope>
    <source>
        <strain evidence="2 3">MA284_T2</strain>
    </source>
</reference>
<dbReference type="InterPro" id="IPR036705">
    <property type="entry name" value="Ribosyl_crysJ1_sf"/>
</dbReference>
<dbReference type="InterPro" id="IPR050792">
    <property type="entry name" value="ADP-ribosylglycohydrolase"/>
</dbReference>
<dbReference type="AlphaFoldDB" id="A0A4R6LVH7"/>
<dbReference type="PANTHER" id="PTHR16222:SF12">
    <property type="entry name" value="ADP-RIBOSYLGLYCOHYDROLASE-RELATED"/>
    <property type="match status" value="1"/>
</dbReference>
<gene>
    <name evidence="2" type="ORF">DFR79_10892</name>
</gene>
<dbReference type="PANTHER" id="PTHR16222">
    <property type="entry name" value="ADP-RIBOSYLGLYCOHYDROLASE"/>
    <property type="match status" value="1"/>
</dbReference>
<name>A0A4R6LVH7_9FIRM</name>
<dbReference type="Gene3D" id="1.10.4080.10">
    <property type="entry name" value="ADP-ribosylation/Crystallin J1"/>
    <property type="match status" value="1"/>
</dbReference>
<accession>A0A4R6LVH7</accession>
<dbReference type="GO" id="GO:0016787">
    <property type="term" value="F:hydrolase activity"/>
    <property type="evidence" value="ECO:0007669"/>
    <property type="project" value="UniProtKB-KW"/>
</dbReference>